<dbReference type="Proteomes" id="UP000533429">
    <property type="component" value="Unassembled WGS sequence"/>
</dbReference>
<gene>
    <name evidence="1" type="ORF">HWA77_10685</name>
</gene>
<sequence length="154" mass="18291">MKKKRISYIVRPSLIDKVNFLLLKSLRFLSFVPQIDNLISRQMWFYKENMPLELRKAKLKFNEYKIENNEFVGRLDQGYELMNGQLVIVDTKSHSQPTLADYLQLSLYRLILLDNGFNVAQYGYIRHEVGNYIYYSKMQLLSSFVVKSLVSNYK</sequence>
<protein>
    <recommendedName>
        <fullName evidence="3">PD-(D/E)XK endonuclease-like domain-containing protein</fullName>
    </recommendedName>
</protein>
<dbReference type="Gene3D" id="3.90.320.10">
    <property type="match status" value="1"/>
</dbReference>
<evidence type="ECO:0000313" key="2">
    <source>
        <dbReference type="Proteomes" id="UP000533429"/>
    </source>
</evidence>
<organism evidence="1 2">
    <name type="scientific">Photobacterium damselae subsp. damselae</name>
    <name type="common">Listonella damsela</name>
    <dbReference type="NCBI Taxonomy" id="85581"/>
    <lineage>
        <taxon>Bacteria</taxon>
        <taxon>Pseudomonadati</taxon>
        <taxon>Pseudomonadota</taxon>
        <taxon>Gammaproteobacteria</taxon>
        <taxon>Vibrionales</taxon>
        <taxon>Vibrionaceae</taxon>
        <taxon>Photobacterium</taxon>
    </lineage>
</organism>
<evidence type="ECO:0008006" key="3">
    <source>
        <dbReference type="Google" id="ProtNLM"/>
    </source>
</evidence>
<evidence type="ECO:0000313" key="1">
    <source>
        <dbReference type="EMBL" id="NVP00677.1"/>
    </source>
</evidence>
<dbReference type="AlphaFoldDB" id="A0A850QM25"/>
<name>A0A850QM25_PHODD</name>
<reference evidence="1 2" key="1">
    <citation type="submission" date="2020-06" db="EMBL/GenBank/DDBJ databases">
        <title>Photobacterium damselae subsp. damselae comparative genomics.</title>
        <authorList>
            <person name="Osorio C.R."/>
        </authorList>
    </citation>
    <scope>NUCLEOTIDE SEQUENCE [LARGE SCALE GENOMIC DNA]</scope>
    <source>
        <strain evidence="1 2">TW250/03</strain>
    </source>
</reference>
<comment type="caution">
    <text evidence="1">The sequence shown here is derived from an EMBL/GenBank/DDBJ whole genome shotgun (WGS) entry which is preliminary data.</text>
</comment>
<dbReference type="InterPro" id="IPR011604">
    <property type="entry name" value="PDDEXK-like_dom_sf"/>
</dbReference>
<dbReference type="EMBL" id="JABXOR010000670">
    <property type="protein sequence ID" value="NVP00677.1"/>
    <property type="molecule type" value="Genomic_DNA"/>
</dbReference>
<accession>A0A850QM25</accession>
<proteinExistence type="predicted"/>